<dbReference type="AlphaFoldDB" id="A0A6A6YUB4"/>
<protein>
    <submittedName>
        <fullName evidence="2 4">Uncharacterized protein</fullName>
    </submittedName>
</protein>
<evidence type="ECO:0000256" key="1">
    <source>
        <dbReference type="SAM" id="MobiDB-lite"/>
    </source>
</evidence>
<dbReference type="RefSeq" id="XP_033579314.1">
    <property type="nucleotide sequence ID" value="XM_033725271.1"/>
</dbReference>
<reference evidence="2 4" key="1">
    <citation type="journal article" date="2020" name="Stud. Mycol.">
        <title>101 Dothideomycetes genomes: a test case for predicting lifestyles and emergence of pathogens.</title>
        <authorList>
            <person name="Haridas S."/>
            <person name="Albert R."/>
            <person name="Binder M."/>
            <person name="Bloem J."/>
            <person name="Labutti K."/>
            <person name="Salamov A."/>
            <person name="Andreopoulos B."/>
            <person name="Baker S."/>
            <person name="Barry K."/>
            <person name="Bills G."/>
            <person name="Bluhm B."/>
            <person name="Cannon C."/>
            <person name="Castanera R."/>
            <person name="Culley D."/>
            <person name="Daum C."/>
            <person name="Ezra D."/>
            <person name="Gonzalez J."/>
            <person name="Henrissat B."/>
            <person name="Kuo A."/>
            <person name="Liang C."/>
            <person name="Lipzen A."/>
            <person name="Lutzoni F."/>
            <person name="Magnuson J."/>
            <person name="Mondo S."/>
            <person name="Nolan M."/>
            <person name="Ohm R."/>
            <person name="Pangilinan J."/>
            <person name="Park H.-J."/>
            <person name="Ramirez L."/>
            <person name="Alfaro M."/>
            <person name="Sun H."/>
            <person name="Tritt A."/>
            <person name="Yoshinaga Y."/>
            <person name="Zwiers L.-H."/>
            <person name="Turgeon B."/>
            <person name="Goodwin S."/>
            <person name="Spatafora J."/>
            <person name="Crous P."/>
            <person name="Grigoriev I."/>
        </authorList>
    </citation>
    <scope>NUCLEOTIDE SEQUENCE</scope>
    <source>
        <strain evidence="2 4">CBS 304.34</strain>
    </source>
</reference>
<evidence type="ECO:0000313" key="4">
    <source>
        <dbReference type="RefSeq" id="XP_033579314.1"/>
    </source>
</evidence>
<organism evidence="2">
    <name type="scientific">Mytilinidion resinicola</name>
    <dbReference type="NCBI Taxonomy" id="574789"/>
    <lineage>
        <taxon>Eukaryota</taxon>
        <taxon>Fungi</taxon>
        <taxon>Dikarya</taxon>
        <taxon>Ascomycota</taxon>
        <taxon>Pezizomycotina</taxon>
        <taxon>Dothideomycetes</taxon>
        <taxon>Pleosporomycetidae</taxon>
        <taxon>Mytilinidiales</taxon>
        <taxon>Mytilinidiaceae</taxon>
        <taxon>Mytilinidion</taxon>
    </lineage>
</organism>
<evidence type="ECO:0000313" key="2">
    <source>
        <dbReference type="EMBL" id="KAF2812350.1"/>
    </source>
</evidence>
<keyword evidence="3" id="KW-1185">Reference proteome</keyword>
<sequence length="152" mass="16073">MAGREGYQGLLHVKGGGTAREASNAAAAPLMSCNRDVLGLLWLVPVEACVAQGVWASRRGPERASSWAHRNQGSSQEADFSIARRGRLLDPAAGSPLGARREHRGRNLFRTGLKWGLPPGAQLLATASPARKRMSTPLAASRQHGGPSAEAF</sequence>
<accession>A0A6A6YUB4</accession>
<evidence type="ECO:0000313" key="3">
    <source>
        <dbReference type="Proteomes" id="UP000504636"/>
    </source>
</evidence>
<gene>
    <name evidence="2 4" type="ORF">BDZ99DRAFT_518199</name>
</gene>
<reference evidence="4" key="2">
    <citation type="submission" date="2020-04" db="EMBL/GenBank/DDBJ databases">
        <authorList>
            <consortium name="NCBI Genome Project"/>
        </authorList>
    </citation>
    <scope>NUCLEOTIDE SEQUENCE</scope>
    <source>
        <strain evidence="4">CBS 304.34</strain>
    </source>
</reference>
<feature type="region of interest" description="Disordered" evidence="1">
    <location>
        <begin position="125"/>
        <end position="152"/>
    </location>
</feature>
<proteinExistence type="predicted"/>
<name>A0A6A6YUB4_9PEZI</name>
<reference evidence="4" key="3">
    <citation type="submission" date="2025-04" db="UniProtKB">
        <authorList>
            <consortium name="RefSeq"/>
        </authorList>
    </citation>
    <scope>IDENTIFICATION</scope>
    <source>
        <strain evidence="4">CBS 304.34</strain>
    </source>
</reference>
<dbReference type="GeneID" id="54466164"/>
<dbReference type="Proteomes" id="UP000504636">
    <property type="component" value="Unplaced"/>
</dbReference>
<dbReference type="EMBL" id="MU003697">
    <property type="protein sequence ID" value="KAF2812350.1"/>
    <property type="molecule type" value="Genomic_DNA"/>
</dbReference>